<proteinExistence type="inferred from homology"/>
<organism evidence="7 8">
    <name type="scientific">Pedobacter cryoconitis</name>
    <dbReference type="NCBI Taxonomy" id="188932"/>
    <lineage>
        <taxon>Bacteria</taxon>
        <taxon>Pseudomonadati</taxon>
        <taxon>Bacteroidota</taxon>
        <taxon>Sphingobacteriia</taxon>
        <taxon>Sphingobacteriales</taxon>
        <taxon>Sphingobacteriaceae</taxon>
        <taxon>Pedobacter</taxon>
    </lineage>
</organism>
<evidence type="ECO:0000259" key="6">
    <source>
        <dbReference type="Pfam" id="PF08281"/>
    </source>
</evidence>
<dbReference type="GO" id="GO:0003677">
    <property type="term" value="F:DNA binding"/>
    <property type="evidence" value="ECO:0007669"/>
    <property type="project" value="InterPro"/>
</dbReference>
<dbReference type="AlphaFoldDB" id="A0A127VEE5"/>
<dbReference type="SUPFAM" id="SSF88946">
    <property type="entry name" value="Sigma2 domain of RNA polymerase sigma factors"/>
    <property type="match status" value="1"/>
</dbReference>
<dbReference type="PANTHER" id="PTHR43133">
    <property type="entry name" value="RNA POLYMERASE ECF-TYPE SIGMA FACTO"/>
    <property type="match status" value="1"/>
</dbReference>
<dbReference type="NCBIfam" id="TIGR02985">
    <property type="entry name" value="Sig70_bacteroi1"/>
    <property type="match status" value="1"/>
</dbReference>
<feature type="domain" description="RNA polymerase sigma-70 region 2" evidence="5">
    <location>
        <begin position="35"/>
        <end position="93"/>
    </location>
</feature>
<keyword evidence="8" id="KW-1185">Reference proteome</keyword>
<feature type="domain" description="RNA polymerase sigma factor 70 region 4 type 2" evidence="6">
    <location>
        <begin position="128"/>
        <end position="174"/>
    </location>
</feature>
<dbReference type="Proteomes" id="UP000071561">
    <property type="component" value="Chromosome"/>
</dbReference>
<dbReference type="Gene3D" id="1.10.10.10">
    <property type="entry name" value="Winged helix-like DNA-binding domain superfamily/Winged helix DNA-binding domain"/>
    <property type="match status" value="1"/>
</dbReference>
<keyword evidence="2" id="KW-0805">Transcription regulation</keyword>
<dbReference type="InterPro" id="IPR036388">
    <property type="entry name" value="WH-like_DNA-bd_sf"/>
</dbReference>
<evidence type="ECO:0000256" key="2">
    <source>
        <dbReference type="ARBA" id="ARBA00023015"/>
    </source>
</evidence>
<keyword evidence="4" id="KW-0804">Transcription</keyword>
<evidence type="ECO:0000256" key="1">
    <source>
        <dbReference type="ARBA" id="ARBA00010641"/>
    </source>
</evidence>
<protein>
    <submittedName>
        <fullName evidence="7">RNA polymerase ECF-type sigma factor</fullName>
    </submittedName>
</protein>
<keyword evidence="3" id="KW-0731">Sigma factor</keyword>
<dbReference type="InterPro" id="IPR013325">
    <property type="entry name" value="RNA_pol_sigma_r2"/>
</dbReference>
<dbReference type="GO" id="GO:0006352">
    <property type="term" value="P:DNA-templated transcription initiation"/>
    <property type="evidence" value="ECO:0007669"/>
    <property type="project" value="InterPro"/>
</dbReference>
<dbReference type="PATRIC" id="fig|188932.3.peg.2911"/>
<evidence type="ECO:0000256" key="3">
    <source>
        <dbReference type="ARBA" id="ARBA00023082"/>
    </source>
</evidence>
<name>A0A127VEE5_9SPHI</name>
<dbReference type="KEGG" id="pcm:AY601_2793"/>
<dbReference type="NCBIfam" id="TIGR02937">
    <property type="entry name" value="sigma70-ECF"/>
    <property type="match status" value="1"/>
</dbReference>
<dbReference type="InterPro" id="IPR014284">
    <property type="entry name" value="RNA_pol_sigma-70_dom"/>
</dbReference>
<dbReference type="InterPro" id="IPR013249">
    <property type="entry name" value="RNA_pol_sigma70_r4_t2"/>
</dbReference>
<dbReference type="GO" id="GO:0016987">
    <property type="term" value="F:sigma factor activity"/>
    <property type="evidence" value="ECO:0007669"/>
    <property type="project" value="UniProtKB-KW"/>
</dbReference>
<dbReference type="InterPro" id="IPR007627">
    <property type="entry name" value="RNA_pol_sigma70_r2"/>
</dbReference>
<dbReference type="EMBL" id="CP014504">
    <property type="protein sequence ID" value="AMP99675.1"/>
    <property type="molecule type" value="Genomic_DNA"/>
</dbReference>
<evidence type="ECO:0000259" key="5">
    <source>
        <dbReference type="Pfam" id="PF04542"/>
    </source>
</evidence>
<sequence>MSNRHNHTDEELIVLFNENDVVAFKEIYVRYWYELYLITNKRLRSKEASEEIIQNFFTKFWTNRKKINIRGELKAYLHTAIRYSVIDHLAKEATKNNYLELISFNYKDTANTTEETVFLHEVEEGVNQVMSKLPAKCRRVFELSRQQHKSNKEIAELLGLSEKTVENHITNALKLFRIHFKYILIASPFAWLLF</sequence>
<dbReference type="InterPro" id="IPR013324">
    <property type="entry name" value="RNA_pol_sigma_r3/r4-like"/>
</dbReference>
<gene>
    <name evidence="7" type="ORF">AY601_2793</name>
</gene>
<dbReference type="Pfam" id="PF08281">
    <property type="entry name" value="Sigma70_r4_2"/>
    <property type="match status" value="1"/>
</dbReference>
<accession>A0A127VEE5</accession>
<dbReference type="Pfam" id="PF04542">
    <property type="entry name" value="Sigma70_r2"/>
    <property type="match status" value="1"/>
</dbReference>
<dbReference type="SUPFAM" id="SSF88659">
    <property type="entry name" value="Sigma3 and sigma4 domains of RNA polymerase sigma factors"/>
    <property type="match status" value="1"/>
</dbReference>
<dbReference type="InterPro" id="IPR014327">
    <property type="entry name" value="RNA_pol_sigma70_bacteroid"/>
</dbReference>
<comment type="similarity">
    <text evidence="1">Belongs to the sigma-70 factor family. ECF subfamily.</text>
</comment>
<evidence type="ECO:0000313" key="7">
    <source>
        <dbReference type="EMBL" id="AMP99675.1"/>
    </source>
</evidence>
<dbReference type="InterPro" id="IPR039425">
    <property type="entry name" value="RNA_pol_sigma-70-like"/>
</dbReference>
<evidence type="ECO:0000256" key="4">
    <source>
        <dbReference type="ARBA" id="ARBA00023163"/>
    </source>
</evidence>
<evidence type="ECO:0000313" key="8">
    <source>
        <dbReference type="Proteomes" id="UP000071561"/>
    </source>
</evidence>
<reference evidence="7 8" key="1">
    <citation type="submission" date="2016-03" db="EMBL/GenBank/DDBJ databases">
        <title>Complete genome sequence of Pedobacter cryoconitis PAMC 27485.</title>
        <authorList>
            <person name="Lee J."/>
            <person name="Kim O.-S."/>
        </authorList>
    </citation>
    <scope>NUCLEOTIDE SEQUENCE [LARGE SCALE GENOMIC DNA]</scope>
    <source>
        <strain evidence="7 8">PAMC 27485</strain>
    </source>
</reference>
<dbReference type="Gene3D" id="1.10.1740.10">
    <property type="match status" value="1"/>
</dbReference>
<dbReference type="RefSeq" id="WP_068402040.1">
    <property type="nucleotide sequence ID" value="NZ_CP014504.1"/>
</dbReference>
<dbReference type="PANTHER" id="PTHR43133:SF46">
    <property type="entry name" value="RNA POLYMERASE SIGMA-70 FACTOR ECF SUBFAMILY"/>
    <property type="match status" value="1"/>
</dbReference>